<evidence type="ECO:0000256" key="1">
    <source>
        <dbReference type="ARBA" id="ARBA00022729"/>
    </source>
</evidence>
<feature type="domain" description="Secretion system C-terminal sorting" evidence="2">
    <location>
        <begin position="534"/>
        <end position="595"/>
    </location>
</feature>
<gene>
    <name evidence="3" type="ORF">SAMN06296427_104289</name>
</gene>
<dbReference type="STRING" id="1434700.SAMN06296427_104289"/>
<evidence type="ECO:0000313" key="3">
    <source>
        <dbReference type="EMBL" id="SMC61770.1"/>
    </source>
</evidence>
<accession>A0A1W2AMK7</accession>
<dbReference type="NCBIfam" id="TIGR04183">
    <property type="entry name" value="Por_Secre_tail"/>
    <property type="match status" value="1"/>
</dbReference>
<dbReference type="RefSeq" id="WP_084017195.1">
    <property type="nucleotide sequence ID" value="NZ_FWXS01000004.1"/>
</dbReference>
<dbReference type="InterPro" id="IPR026444">
    <property type="entry name" value="Secre_tail"/>
</dbReference>
<keyword evidence="4" id="KW-1185">Reference proteome</keyword>
<dbReference type="EMBL" id="FWXS01000004">
    <property type="protein sequence ID" value="SMC61770.1"/>
    <property type="molecule type" value="Genomic_DNA"/>
</dbReference>
<evidence type="ECO:0000313" key="4">
    <source>
        <dbReference type="Proteomes" id="UP000192393"/>
    </source>
</evidence>
<sequence>MVKQRLHFILLILPFILTGQINLNNAFPEQQTIPFYKSSNYLNEATSNQYSVNEDCSQEFSAGYHEAIWIGYNWMVANDITVDSNTQMTVQKLEFEVITIEGLPTTFNIDFYYDNSGSGPASQLGESLTDITPVSITPNGTWGQAGYAIYKVVLELPNAPVLQAASTVNKKYWIGISAAPTTEGSFYIYLASSLYEQNSVSNPTWISDSSVWIQYTNAGSKAEGIIKFSGECEPLQGCTDAPNGQFPSEVFIPDCNGFSQSITPENSALTGQYSEVQVTNGKKYIFSSSEPTDFITIASEDGTTLAVGYGFVSWTANFEGKIKFYTHLDNACTSSENEYRERRVQCGIPDCDHQKVISHNFQNGSILGGIMAQDLAFDIPVTETGFHLFGIELNLIQNSINGDNITFNVNLFNEINGVPGSSLASPAVSIYEKELLGTVFFNSTNFDIYRYVLKFENSVELNADAWAQIGIAGGIGEIYWESNPNTILGSGIALRNLGTGFNWAINPASDLVYSLICEETLDVKNNDLFAFSYYPNPVNDKLIITSEKQINTIDVYTLSGQSVLNNLKLINGELNLQTLASGIYLCRVELEGRQIETFKILKK</sequence>
<keyword evidence="1" id="KW-0732">Signal</keyword>
<reference evidence="3 4" key="1">
    <citation type="submission" date="2017-04" db="EMBL/GenBank/DDBJ databases">
        <authorList>
            <person name="Afonso C.L."/>
            <person name="Miller P.J."/>
            <person name="Scott M.A."/>
            <person name="Spackman E."/>
            <person name="Goraichik I."/>
            <person name="Dimitrov K.M."/>
            <person name="Suarez D.L."/>
            <person name="Swayne D.E."/>
        </authorList>
    </citation>
    <scope>NUCLEOTIDE SEQUENCE [LARGE SCALE GENOMIC DNA]</scope>
    <source>
        <strain evidence="3 4">CGMCC 1.12708</strain>
    </source>
</reference>
<dbReference type="AlphaFoldDB" id="A0A1W2AMK7"/>
<protein>
    <submittedName>
        <fullName evidence="3">Por secretion system C-terminal sorting domain-containing protein</fullName>
    </submittedName>
</protein>
<organism evidence="3 4">
    <name type="scientific">Moheibacter sediminis</name>
    <dbReference type="NCBI Taxonomy" id="1434700"/>
    <lineage>
        <taxon>Bacteria</taxon>
        <taxon>Pseudomonadati</taxon>
        <taxon>Bacteroidota</taxon>
        <taxon>Flavobacteriia</taxon>
        <taxon>Flavobacteriales</taxon>
        <taxon>Weeksellaceae</taxon>
        <taxon>Moheibacter</taxon>
    </lineage>
</organism>
<evidence type="ECO:0000259" key="2">
    <source>
        <dbReference type="Pfam" id="PF18962"/>
    </source>
</evidence>
<dbReference type="Proteomes" id="UP000192393">
    <property type="component" value="Unassembled WGS sequence"/>
</dbReference>
<name>A0A1W2AMK7_9FLAO</name>
<dbReference type="OrthoDB" id="1398760at2"/>
<proteinExistence type="predicted"/>
<dbReference type="Pfam" id="PF18962">
    <property type="entry name" value="Por_Secre_tail"/>
    <property type="match status" value="1"/>
</dbReference>